<reference evidence="8" key="2">
    <citation type="submission" date="2025-08" db="UniProtKB">
        <authorList>
            <consortium name="Ensembl"/>
        </authorList>
    </citation>
    <scope>IDENTIFICATION</scope>
</reference>
<gene>
    <name evidence="8" type="primary">MFSD4B</name>
    <name evidence="8" type="synonym">mfsd4b</name>
</gene>
<feature type="transmembrane region" description="Helical" evidence="7">
    <location>
        <begin position="448"/>
        <end position="471"/>
    </location>
</feature>
<dbReference type="CTD" id="100037368"/>
<evidence type="ECO:0000256" key="2">
    <source>
        <dbReference type="ARBA" id="ARBA00008335"/>
    </source>
</evidence>
<dbReference type="SUPFAM" id="SSF103473">
    <property type="entry name" value="MFS general substrate transporter"/>
    <property type="match status" value="1"/>
</dbReference>
<dbReference type="OrthoDB" id="546893at2759"/>
<dbReference type="PANTHER" id="PTHR23121">
    <property type="entry name" value="SODIUM-DEPENDENT GLUCOSE TRANSPORTER 1"/>
    <property type="match status" value="1"/>
</dbReference>
<dbReference type="Gene3D" id="1.20.1250.20">
    <property type="entry name" value="MFS general substrate transporter like domains"/>
    <property type="match status" value="2"/>
</dbReference>
<reference evidence="8" key="1">
    <citation type="submission" date="2021-04" db="EMBL/GenBank/DDBJ databases">
        <authorList>
            <consortium name="Wellcome Sanger Institute Data Sharing"/>
        </authorList>
    </citation>
    <scope>NUCLEOTIDE SEQUENCE [LARGE SCALE GENOMIC DNA]</scope>
</reference>
<organism evidence="8 9">
    <name type="scientific">Sparus aurata</name>
    <name type="common">Gilthead sea bream</name>
    <dbReference type="NCBI Taxonomy" id="8175"/>
    <lineage>
        <taxon>Eukaryota</taxon>
        <taxon>Metazoa</taxon>
        <taxon>Chordata</taxon>
        <taxon>Craniata</taxon>
        <taxon>Vertebrata</taxon>
        <taxon>Euteleostomi</taxon>
        <taxon>Actinopterygii</taxon>
        <taxon>Neopterygii</taxon>
        <taxon>Teleostei</taxon>
        <taxon>Neoteleostei</taxon>
        <taxon>Acanthomorphata</taxon>
        <taxon>Eupercaria</taxon>
        <taxon>Spariformes</taxon>
        <taxon>Sparidae</taxon>
        <taxon>Sparus</taxon>
    </lineage>
</organism>
<feature type="transmembrane region" description="Helical" evidence="7">
    <location>
        <begin position="172"/>
        <end position="197"/>
    </location>
</feature>
<feature type="transmembrane region" description="Helical" evidence="7">
    <location>
        <begin position="413"/>
        <end position="436"/>
    </location>
</feature>
<dbReference type="FunFam" id="1.20.1250.20:FF:000508">
    <property type="entry name" value="Sodium-dependent glucose transporter 1"/>
    <property type="match status" value="1"/>
</dbReference>
<reference evidence="8" key="3">
    <citation type="submission" date="2025-09" db="UniProtKB">
        <authorList>
            <consortium name="Ensembl"/>
        </authorList>
    </citation>
    <scope>IDENTIFICATION</scope>
</reference>
<feature type="transmembrane region" description="Helical" evidence="7">
    <location>
        <begin position="276"/>
        <end position="300"/>
    </location>
</feature>
<feature type="compositionally biased region" description="Acidic residues" evidence="6">
    <location>
        <begin position="21"/>
        <end position="34"/>
    </location>
</feature>
<evidence type="ECO:0000256" key="4">
    <source>
        <dbReference type="ARBA" id="ARBA00022989"/>
    </source>
</evidence>
<feature type="transmembrane region" description="Helical" evidence="7">
    <location>
        <begin position="321"/>
        <end position="346"/>
    </location>
</feature>
<evidence type="ECO:0000256" key="6">
    <source>
        <dbReference type="SAM" id="MobiDB-lite"/>
    </source>
</evidence>
<keyword evidence="4 7" id="KW-1133">Transmembrane helix</keyword>
<protein>
    <submittedName>
        <fullName evidence="8">Major facilitator superfamily domain containing 4B</fullName>
    </submittedName>
</protein>
<evidence type="ECO:0000313" key="9">
    <source>
        <dbReference type="Proteomes" id="UP000472265"/>
    </source>
</evidence>
<feature type="region of interest" description="Disordered" evidence="6">
    <location>
        <begin position="1"/>
        <end position="37"/>
    </location>
</feature>
<comment type="subcellular location">
    <subcellularLocation>
        <location evidence="1">Membrane</location>
        <topology evidence="1">Multi-pass membrane protein</topology>
    </subcellularLocation>
</comment>
<dbReference type="Proteomes" id="UP000472265">
    <property type="component" value="Chromosome 22"/>
</dbReference>
<proteinExistence type="inferred from homology"/>
<feature type="transmembrane region" description="Helical" evidence="7">
    <location>
        <begin position="81"/>
        <end position="101"/>
    </location>
</feature>
<dbReference type="AlphaFoldDB" id="A0A671X3X6"/>
<comment type="similarity">
    <text evidence="2">Belongs to the major facilitator superfamily.</text>
</comment>
<evidence type="ECO:0000256" key="3">
    <source>
        <dbReference type="ARBA" id="ARBA00022692"/>
    </source>
</evidence>
<evidence type="ECO:0000256" key="5">
    <source>
        <dbReference type="ARBA" id="ARBA00023136"/>
    </source>
</evidence>
<keyword evidence="5 7" id="KW-0472">Membrane</keyword>
<dbReference type="GeneID" id="115574481"/>
<dbReference type="RefSeq" id="XP_030261897.1">
    <property type="nucleotide sequence ID" value="XM_030406037.1"/>
</dbReference>
<dbReference type="GeneTree" id="ENSGT00530000063320"/>
<keyword evidence="3 7" id="KW-0812">Transmembrane</keyword>
<keyword evidence="9" id="KW-1185">Reference proteome</keyword>
<evidence type="ECO:0000256" key="1">
    <source>
        <dbReference type="ARBA" id="ARBA00004141"/>
    </source>
</evidence>
<dbReference type="Ensembl" id="ENSSAUT00010048054.1">
    <property type="protein sequence ID" value="ENSSAUP00010045708.1"/>
    <property type="gene ID" value="ENSSAUG00010019072.1"/>
</dbReference>
<evidence type="ECO:0000313" key="8">
    <source>
        <dbReference type="Ensembl" id="ENSSAUP00010045708.1"/>
    </source>
</evidence>
<dbReference type="GO" id="GO:0016020">
    <property type="term" value="C:membrane"/>
    <property type="evidence" value="ECO:0007669"/>
    <property type="project" value="UniProtKB-SubCell"/>
</dbReference>
<feature type="transmembrane region" description="Helical" evidence="7">
    <location>
        <begin position="209"/>
        <end position="229"/>
    </location>
</feature>
<name>A0A671X3X6_SPAAU</name>
<accession>A0A671X3X6</accession>
<dbReference type="InParanoid" id="A0A671X3X6"/>
<feature type="transmembrane region" description="Helical" evidence="7">
    <location>
        <begin position="121"/>
        <end position="141"/>
    </location>
</feature>
<feature type="transmembrane region" description="Helical" evidence="7">
    <location>
        <begin position="478"/>
        <end position="498"/>
    </location>
</feature>
<feature type="transmembrane region" description="Helical" evidence="7">
    <location>
        <begin position="148"/>
        <end position="166"/>
    </location>
</feature>
<evidence type="ECO:0000256" key="7">
    <source>
        <dbReference type="SAM" id="Phobius"/>
    </source>
</evidence>
<dbReference type="FunCoup" id="A0A671X3X6">
    <property type="interactions" value="23"/>
</dbReference>
<dbReference type="PANTHER" id="PTHR23121:SF9">
    <property type="entry name" value="SODIUM-DEPENDENT GLUCOSE TRANSPORTER 1"/>
    <property type="match status" value="1"/>
</dbReference>
<dbReference type="OMA" id="IPWCKKA"/>
<sequence length="626" mass="67097">MSSSATRDNVVKKKHVRFASMEDEDDNDDQEEDTLFDKRKDTGRGLKGVLKAAKRTTRAGCDARVEVVSGPGAGCGACGRWMVTLALCASFLGLGMSISVLGPTFEDLAVNVKKNISNISYIFVGRSGGYIGGSLLGGILFDCINPHLLLGFSMLVTAFGMCAIPFCKQALLLTGLMSSIGMSMGVLDTGGNVLILNTWGEQAGPHMQALHFSFAAGAFASPIIAKLLFGPDGNSSAGIISTNSTLPATTEPITKAPDVHTIIRYVHNKSSTLKSMWAYIVIGSFVFLISFLFFIFYYCSSISCDKSRASSGKPLVAKHHMALVALLFFFFFAYVGAEVAYGSFIFTFAKDYAHMPQSQAAGLNSLFWATFAACRGLAIFFAACMYPGTMILLSLVGSTVSSLLLCLFSKEKVALWVCTGLYGASMATTFPSGISWLEQYTTVTGQTAATFVVGAALGEMVLPALVGFLLGKFKDHPLLMYLSLITATFTSILFPVMYKLASAPSGQSRKPRARGRPDADDSEYRQALLDSGANEEEEEEQDNEADQWNDADFEVIEMDDTASLISSPDKASSPLDITGLTSSSVASNNDMLQPAGGASFSDTISLVGDSPRRKLLLLSLDREKKD</sequence>
<dbReference type="InterPro" id="IPR036259">
    <property type="entry name" value="MFS_trans_sf"/>
</dbReference>